<name>A0A081NYC7_9BACL</name>
<sequence length="179" mass="19999">MRPLNEKEGAVLWFTGLSGSGKTTTAREAASVLCEQGYRVEWLDGDELRKTLSSDLGFTPADRLEHIRRIVELAKTHAASGTVVLVSAITPYRSMRAYARSVLPRFMEIYVECPLEVCERRDVKGLYAKARLGLIPNFTGISDAYEPPEHAELTIHTDEHSLTYNVEKIMLALHALDGH</sequence>
<gene>
    <name evidence="6" type="primary">cysC</name>
    <name evidence="9" type="ORF">ET33_16660</name>
</gene>
<dbReference type="eggNOG" id="COG0529">
    <property type="taxonomic scope" value="Bacteria"/>
</dbReference>
<comment type="function">
    <text evidence="6 7">Catalyzes the synthesis of activated sulfate.</text>
</comment>
<dbReference type="EMBL" id="JNVM01000022">
    <property type="protein sequence ID" value="KEQ23450.1"/>
    <property type="molecule type" value="Genomic_DNA"/>
</dbReference>
<feature type="binding site" evidence="6">
    <location>
        <begin position="16"/>
        <end position="23"/>
    </location>
    <ligand>
        <name>ATP</name>
        <dbReference type="ChEBI" id="CHEBI:30616"/>
    </ligand>
</feature>
<evidence type="ECO:0000256" key="1">
    <source>
        <dbReference type="ARBA" id="ARBA00001823"/>
    </source>
</evidence>
<keyword evidence="10" id="KW-1185">Reference proteome</keyword>
<dbReference type="Pfam" id="PF01583">
    <property type="entry name" value="APS_kinase"/>
    <property type="match status" value="1"/>
</dbReference>
<dbReference type="InterPro" id="IPR027417">
    <property type="entry name" value="P-loop_NTPase"/>
</dbReference>
<dbReference type="RefSeq" id="WP_036688688.1">
    <property type="nucleotide sequence ID" value="NZ_JNVM01000022.1"/>
</dbReference>
<keyword evidence="4 6" id="KW-0547">Nucleotide-binding</keyword>
<reference evidence="9 10" key="1">
    <citation type="submission" date="2014-06" db="EMBL/GenBank/DDBJ databases">
        <title>Draft genome sequence of Paenibacillus sp. MSt1.</title>
        <authorList>
            <person name="Aw Y.K."/>
            <person name="Ong K.S."/>
            <person name="Gan H.M."/>
            <person name="Lee S.M."/>
        </authorList>
    </citation>
    <scope>NUCLEOTIDE SEQUENCE [LARGE SCALE GENOMIC DNA]</scope>
    <source>
        <strain evidence="9 10">MSt1</strain>
    </source>
</reference>
<dbReference type="CDD" id="cd02027">
    <property type="entry name" value="APSK"/>
    <property type="match status" value="1"/>
</dbReference>
<evidence type="ECO:0000256" key="4">
    <source>
        <dbReference type="ARBA" id="ARBA00022741"/>
    </source>
</evidence>
<dbReference type="HAMAP" id="MF_00065">
    <property type="entry name" value="Adenylyl_sulf_kinase"/>
    <property type="match status" value="1"/>
</dbReference>
<dbReference type="PANTHER" id="PTHR42700">
    <property type="entry name" value="SULFATE ADENYLYLTRANSFERASE"/>
    <property type="match status" value="1"/>
</dbReference>
<evidence type="ECO:0000256" key="5">
    <source>
        <dbReference type="ARBA" id="ARBA00022840"/>
    </source>
</evidence>
<dbReference type="UniPathway" id="UPA00140">
    <property type="reaction ID" value="UER00205"/>
</dbReference>
<comment type="pathway">
    <text evidence="6 7">Sulfur metabolism; hydrogen sulfide biosynthesis; sulfite from sulfate: step 2/3.</text>
</comment>
<evidence type="ECO:0000256" key="6">
    <source>
        <dbReference type="HAMAP-Rule" id="MF_00065"/>
    </source>
</evidence>
<keyword evidence="6" id="KW-0597">Phosphoprotein</keyword>
<comment type="caution">
    <text evidence="9">The sequence shown here is derived from an EMBL/GenBank/DDBJ whole genome shotgun (WGS) entry which is preliminary data.</text>
</comment>
<dbReference type="GO" id="GO:0004781">
    <property type="term" value="F:sulfate adenylyltransferase (ATP) activity"/>
    <property type="evidence" value="ECO:0007669"/>
    <property type="project" value="TreeGrafter"/>
</dbReference>
<dbReference type="GO" id="GO:0005737">
    <property type="term" value="C:cytoplasm"/>
    <property type="evidence" value="ECO:0007669"/>
    <property type="project" value="TreeGrafter"/>
</dbReference>
<dbReference type="Gene3D" id="3.40.50.300">
    <property type="entry name" value="P-loop containing nucleotide triphosphate hydrolases"/>
    <property type="match status" value="1"/>
</dbReference>
<dbReference type="GO" id="GO:0005524">
    <property type="term" value="F:ATP binding"/>
    <property type="evidence" value="ECO:0007669"/>
    <property type="project" value="UniProtKB-UniRule"/>
</dbReference>
<comment type="similarity">
    <text evidence="6 7">Belongs to the APS kinase family.</text>
</comment>
<dbReference type="NCBIfam" id="NF003013">
    <property type="entry name" value="PRK03846.1"/>
    <property type="match status" value="1"/>
</dbReference>
<dbReference type="AlphaFoldDB" id="A0A081NYC7"/>
<organism evidence="9 10">
    <name type="scientific">Paenibacillus tyrfis</name>
    <dbReference type="NCBI Taxonomy" id="1501230"/>
    <lineage>
        <taxon>Bacteria</taxon>
        <taxon>Bacillati</taxon>
        <taxon>Bacillota</taxon>
        <taxon>Bacilli</taxon>
        <taxon>Bacillales</taxon>
        <taxon>Paenibacillaceae</taxon>
        <taxon>Paenibacillus</taxon>
    </lineage>
</organism>
<protein>
    <recommendedName>
        <fullName evidence="2 6">Adenylyl-sulfate kinase</fullName>
        <ecNumber evidence="2 6">2.7.1.25</ecNumber>
    </recommendedName>
    <alternativeName>
        <fullName evidence="6">APS kinase</fullName>
    </alternativeName>
    <alternativeName>
        <fullName evidence="6">ATP adenosine-5'-phosphosulfate 3'-phosphotransferase</fullName>
    </alternativeName>
    <alternativeName>
        <fullName evidence="6">Adenosine-5'-phosphosulfate kinase</fullName>
    </alternativeName>
</protein>
<dbReference type="SUPFAM" id="SSF52540">
    <property type="entry name" value="P-loop containing nucleoside triphosphate hydrolases"/>
    <property type="match status" value="1"/>
</dbReference>
<dbReference type="GO" id="GO:0004020">
    <property type="term" value="F:adenylylsulfate kinase activity"/>
    <property type="evidence" value="ECO:0007669"/>
    <property type="project" value="UniProtKB-UniRule"/>
</dbReference>
<dbReference type="GO" id="GO:0019379">
    <property type="term" value="P:sulfate assimilation, phosphoadenylyl sulfate reduction by phosphoadenylyl-sulfate reductase (thioredoxin)"/>
    <property type="evidence" value="ECO:0007669"/>
    <property type="project" value="TreeGrafter"/>
</dbReference>
<keyword evidence="5 6" id="KW-0067">ATP-binding</keyword>
<dbReference type="EC" id="2.7.1.25" evidence="2 6"/>
<dbReference type="GO" id="GO:0010134">
    <property type="term" value="P:sulfate assimilation via adenylyl sulfate reduction"/>
    <property type="evidence" value="ECO:0007669"/>
    <property type="project" value="TreeGrafter"/>
</dbReference>
<keyword evidence="3 6" id="KW-0808">Transferase</keyword>
<keyword evidence="6 7" id="KW-0418">Kinase</keyword>
<dbReference type="InterPro" id="IPR002891">
    <property type="entry name" value="APS"/>
</dbReference>
<dbReference type="Proteomes" id="UP000028123">
    <property type="component" value="Unassembled WGS sequence"/>
</dbReference>
<dbReference type="PANTHER" id="PTHR42700:SF1">
    <property type="entry name" value="SULFATE ADENYLYLTRANSFERASE"/>
    <property type="match status" value="1"/>
</dbReference>
<evidence type="ECO:0000256" key="7">
    <source>
        <dbReference type="RuleBase" id="RU004347"/>
    </source>
</evidence>
<feature type="domain" description="APS kinase" evidence="8">
    <location>
        <begin position="9"/>
        <end position="155"/>
    </location>
</feature>
<evidence type="ECO:0000256" key="2">
    <source>
        <dbReference type="ARBA" id="ARBA00012121"/>
    </source>
</evidence>
<dbReference type="NCBIfam" id="TIGR00455">
    <property type="entry name" value="apsK"/>
    <property type="match status" value="1"/>
</dbReference>
<evidence type="ECO:0000259" key="8">
    <source>
        <dbReference type="Pfam" id="PF01583"/>
    </source>
</evidence>
<evidence type="ECO:0000256" key="3">
    <source>
        <dbReference type="ARBA" id="ARBA00022679"/>
    </source>
</evidence>
<accession>A0A081NYC7</accession>
<dbReference type="GO" id="GO:0070814">
    <property type="term" value="P:hydrogen sulfide biosynthetic process"/>
    <property type="evidence" value="ECO:0007669"/>
    <property type="project" value="UniProtKB-UniRule"/>
</dbReference>
<evidence type="ECO:0000313" key="10">
    <source>
        <dbReference type="Proteomes" id="UP000028123"/>
    </source>
</evidence>
<dbReference type="OrthoDB" id="9804504at2"/>
<proteinExistence type="inferred from homology"/>
<dbReference type="InterPro" id="IPR059117">
    <property type="entry name" value="APS_kinase_dom"/>
</dbReference>
<evidence type="ECO:0000313" key="9">
    <source>
        <dbReference type="EMBL" id="KEQ23450.1"/>
    </source>
</evidence>
<comment type="catalytic activity">
    <reaction evidence="1 6 7">
        <text>adenosine 5'-phosphosulfate + ATP = 3'-phosphoadenylyl sulfate + ADP + H(+)</text>
        <dbReference type="Rhea" id="RHEA:24152"/>
        <dbReference type="ChEBI" id="CHEBI:15378"/>
        <dbReference type="ChEBI" id="CHEBI:30616"/>
        <dbReference type="ChEBI" id="CHEBI:58243"/>
        <dbReference type="ChEBI" id="CHEBI:58339"/>
        <dbReference type="ChEBI" id="CHEBI:456216"/>
        <dbReference type="EC" id="2.7.1.25"/>
    </reaction>
</comment>
<comment type="caution">
    <text evidence="6">Lacks conserved residue(s) required for the propagation of feature annotation.</text>
</comment>
<dbReference type="InterPro" id="IPR050512">
    <property type="entry name" value="Sulf_AdTrans/APS_kinase"/>
</dbReference>